<organism evidence="1 2">
    <name type="scientific">Danxiaibacter flavus</name>
    <dbReference type="NCBI Taxonomy" id="3049108"/>
    <lineage>
        <taxon>Bacteria</taxon>
        <taxon>Pseudomonadati</taxon>
        <taxon>Bacteroidota</taxon>
        <taxon>Chitinophagia</taxon>
        <taxon>Chitinophagales</taxon>
        <taxon>Chitinophagaceae</taxon>
        <taxon>Danxiaibacter</taxon>
    </lineage>
</organism>
<dbReference type="Proteomes" id="UP001560573">
    <property type="component" value="Unassembled WGS sequence"/>
</dbReference>
<evidence type="ECO:0000313" key="1">
    <source>
        <dbReference type="EMBL" id="MEX6687543.1"/>
    </source>
</evidence>
<accession>A0ABV3ZGC4</accession>
<keyword evidence="2" id="KW-1185">Reference proteome</keyword>
<name>A0ABV3ZGC4_9BACT</name>
<gene>
    <name evidence="1" type="ORF">QTN47_08580</name>
</gene>
<comment type="caution">
    <text evidence="1">The sequence shown here is derived from an EMBL/GenBank/DDBJ whole genome shotgun (WGS) entry which is preliminary data.</text>
</comment>
<proteinExistence type="predicted"/>
<evidence type="ECO:0000313" key="2">
    <source>
        <dbReference type="Proteomes" id="UP001560573"/>
    </source>
</evidence>
<sequence length="310" mass="36154">MFSFFKKNSIDKKIPKEYTHLLTQQQYNNMLDIVMAYFRDKGEEVIKLEDGYITVRDENEKELKYGFDNLVRFVAGAEKNEWESVIYSHFNKVNFDDSPLVYYRKDYEAAKPFLKMLVKDQLLLRQEFGKELVWTSHFPGTCSLLVFDYDNQFRYLKQEDIAEWNQPNEVLFEQALSNVGEEEITVNKVEHEDGIDMFILFSGDFSASFVADFDRNLSSINGELGSLVAIPTKGTAFVSPLNDKNVLKRIELISEPVIKFFNEDPGNITTNLYWFYDGKFEQFPETPAKDGYVSISIPEELQLLLNKEEE</sequence>
<evidence type="ECO:0008006" key="3">
    <source>
        <dbReference type="Google" id="ProtNLM"/>
    </source>
</evidence>
<reference evidence="1 2" key="1">
    <citation type="submission" date="2023-07" db="EMBL/GenBank/DDBJ databases">
        <authorList>
            <person name="Lian W.-H."/>
        </authorList>
    </citation>
    <scope>NUCLEOTIDE SEQUENCE [LARGE SCALE GENOMIC DNA]</scope>
    <source>
        <strain evidence="1 2">SYSU DXS3180</strain>
    </source>
</reference>
<dbReference type="EMBL" id="JAULBC010000002">
    <property type="protein sequence ID" value="MEX6687543.1"/>
    <property type="molecule type" value="Genomic_DNA"/>
</dbReference>
<dbReference type="RefSeq" id="WP_369328948.1">
    <property type="nucleotide sequence ID" value="NZ_JAULBC010000002.1"/>
</dbReference>
<protein>
    <recommendedName>
        <fullName evidence="3">DUF1444 family protein</fullName>
    </recommendedName>
</protein>